<dbReference type="GO" id="GO:0004800">
    <property type="term" value="F:thyroxine 5'-deiodinase activity"/>
    <property type="evidence" value="ECO:0007669"/>
    <property type="project" value="InterPro"/>
</dbReference>
<keyword evidence="1" id="KW-0479">Metal-binding</keyword>
<dbReference type="InterPro" id="IPR050158">
    <property type="entry name" value="Ubiquitin_ubiquitin-like"/>
</dbReference>
<evidence type="ECO:0000259" key="5">
    <source>
        <dbReference type="PROSITE" id="PS50053"/>
    </source>
</evidence>
<dbReference type="CDD" id="cd02249">
    <property type="entry name" value="ZZ"/>
    <property type="match status" value="1"/>
</dbReference>
<evidence type="ECO:0000259" key="6">
    <source>
        <dbReference type="PROSITE" id="PS50135"/>
    </source>
</evidence>
<feature type="domain" description="Ubiquitin-like" evidence="5">
    <location>
        <begin position="310"/>
        <end position="398"/>
    </location>
</feature>
<evidence type="ECO:0000313" key="8">
    <source>
        <dbReference type="Proteomes" id="UP000789405"/>
    </source>
</evidence>
<feature type="domain" description="Ubiquitin-like" evidence="5">
    <location>
        <begin position="233"/>
        <end position="303"/>
    </location>
</feature>
<evidence type="ECO:0000313" key="7">
    <source>
        <dbReference type="EMBL" id="CAG8729179.1"/>
    </source>
</evidence>
<dbReference type="SMART" id="SM00213">
    <property type="entry name" value="UBQ"/>
    <property type="match status" value="4"/>
</dbReference>
<feature type="domain" description="Ubiquitin-like" evidence="5">
    <location>
        <begin position="146"/>
        <end position="228"/>
    </location>
</feature>
<dbReference type="Pfam" id="PF00569">
    <property type="entry name" value="ZZ"/>
    <property type="match status" value="1"/>
</dbReference>
<dbReference type="PRINTS" id="PR00348">
    <property type="entry name" value="UBIQUITIN"/>
</dbReference>
<dbReference type="InterPro" id="IPR019956">
    <property type="entry name" value="Ubiquitin_dom"/>
</dbReference>
<dbReference type="Proteomes" id="UP000789405">
    <property type="component" value="Unassembled WGS sequence"/>
</dbReference>
<gene>
    <name evidence="7" type="ORF">DERYTH_LOCUS14974</name>
</gene>
<feature type="domain" description="ZZ-type" evidence="6">
    <location>
        <begin position="427"/>
        <end position="481"/>
    </location>
</feature>
<organism evidence="7 8">
    <name type="scientific">Dentiscutata erythropus</name>
    <dbReference type="NCBI Taxonomy" id="1348616"/>
    <lineage>
        <taxon>Eukaryota</taxon>
        <taxon>Fungi</taxon>
        <taxon>Fungi incertae sedis</taxon>
        <taxon>Mucoromycota</taxon>
        <taxon>Glomeromycotina</taxon>
        <taxon>Glomeromycetes</taxon>
        <taxon>Diversisporales</taxon>
        <taxon>Gigasporaceae</taxon>
        <taxon>Dentiscutata</taxon>
    </lineage>
</organism>
<dbReference type="SUPFAM" id="SSF54236">
    <property type="entry name" value="Ubiquitin-like"/>
    <property type="match status" value="5"/>
</dbReference>
<dbReference type="Gene3D" id="3.40.30.10">
    <property type="entry name" value="Glutaredoxin"/>
    <property type="match status" value="1"/>
</dbReference>
<reference evidence="7" key="1">
    <citation type="submission" date="2021-06" db="EMBL/GenBank/DDBJ databases">
        <authorList>
            <person name="Kallberg Y."/>
            <person name="Tangrot J."/>
            <person name="Rosling A."/>
        </authorList>
    </citation>
    <scope>NUCLEOTIDE SEQUENCE</scope>
    <source>
        <strain evidence="7">MA453B</strain>
    </source>
</reference>
<dbReference type="Gene3D" id="3.10.20.90">
    <property type="entry name" value="Phosphatidylinositol 3-kinase Catalytic Subunit, Chain A, domain 1"/>
    <property type="match status" value="5"/>
</dbReference>
<dbReference type="InterPro" id="IPR029071">
    <property type="entry name" value="Ubiquitin-like_domsf"/>
</dbReference>
<dbReference type="Pfam" id="PF00837">
    <property type="entry name" value="T4_deiodinase"/>
    <property type="match status" value="1"/>
</dbReference>
<dbReference type="SMART" id="SM00291">
    <property type="entry name" value="ZnF_ZZ"/>
    <property type="match status" value="1"/>
</dbReference>
<dbReference type="PANTHER" id="PTHR10666">
    <property type="entry name" value="UBIQUITIN"/>
    <property type="match status" value="1"/>
</dbReference>
<accession>A0A9N9IBU4</accession>
<keyword evidence="8" id="KW-1185">Reference proteome</keyword>
<protein>
    <submittedName>
        <fullName evidence="7">11308_t:CDS:1</fullName>
    </submittedName>
</protein>
<dbReference type="PROSITE" id="PS50053">
    <property type="entry name" value="UBIQUITIN_2"/>
    <property type="match status" value="4"/>
</dbReference>
<evidence type="ECO:0000256" key="2">
    <source>
        <dbReference type="ARBA" id="ARBA00022771"/>
    </source>
</evidence>
<dbReference type="AlphaFoldDB" id="A0A9N9IBU4"/>
<dbReference type="Pfam" id="PF00240">
    <property type="entry name" value="ubiquitin"/>
    <property type="match status" value="3"/>
</dbReference>
<sequence length="734" mass="85045">PIFPIRIEFITGSVYVANVTIHTTGEDIQLTDTIERLGIKEGDLVNAIYSKCENSIKLSKLEFSSTPINAKSLMLIYLKTPTEKMELNVYWSDTIFQIKNMIQDSKGIATDKQSIIFNDDELDDFYTLSYYNIQKESTLYLESKEIIIYVKTETGEIIELGLTANNTIYDIKLMIQNKKNILPILVFLVMNKMILVPYLLVKSKKGKELLDQNTLLYYNIQKGSTLYLDFKKMKIYVKIMNETKTIELKAKRDHTIKEIKQMIKDKKGIPLDQQYLVFNNEILKYDNYSLSYYKVEEESTLHLEFINKAIMIYVKLINGKTTKLEVNRDYSTEQVINMIKDKEGIPSYQLYYLTFNGKIIDTFEQIKWKIQDKEGIPPEQQRLIFAGMQVEDGRMFEETSGRKEFDALPLLTQYILTPEERLQNGIHAGIVCNYCGKSEWKGMRYKCSECPDYDLCFNCIAMSNLLHNVQHQFLKLLNLLDPKIVSENTSISSVNIIPILPDTKEKLLALLREEDDPTCGKDWMDVTDQMQLELVREFGYSDEAVQLLRRAHHSFIQLIFFSSHPDDPEFCTTQVYVRNNIANIGNLTEGMSAPDCPLVPLESSNDNNDSSTFLYDHFVNQDGLLFFLVDHILIREAHASDVWPIGNIVDVKEHRTLSYRLTAAREMVKNTHLEIPVLADTMDNNFLKLYSPWPFRFFVVVDGILKLVRMPKEARYDTTDLVECLNNLLCSKKD</sequence>
<dbReference type="Gene3D" id="3.30.60.90">
    <property type="match status" value="1"/>
</dbReference>
<evidence type="ECO:0000256" key="4">
    <source>
        <dbReference type="PROSITE-ProRule" id="PRU00228"/>
    </source>
</evidence>
<dbReference type="InterPro" id="IPR043145">
    <property type="entry name" value="Znf_ZZ_sf"/>
</dbReference>
<keyword evidence="3" id="KW-0862">Zinc</keyword>
<dbReference type="InterPro" id="IPR019954">
    <property type="entry name" value="Ubiquitin_CS"/>
</dbReference>
<dbReference type="InterPro" id="IPR000643">
    <property type="entry name" value="Iodothyronine_deiodinase"/>
</dbReference>
<feature type="non-terminal residue" evidence="7">
    <location>
        <position position="734"/>
    </location>
</feature>
<keyword evidence="2 4" id="KW-0863">Zinc-finger</keyword>
<dbReference type="GO" id="GO:0008270">
    <property type="term" value="F:zinc ion binding"/>
    <property type="evidence" value="ECO:0007669"/>
    <property type="project" value="UniProtKB-KW"/>
</dbReference>
<dbReference type="PROSITE" id="PS50135">
    <property type="entry name" value="ZF_ZZ_2"/>
    <property type="match status" value="1"/>
</dbReference>
<dbReference type="OrthoDB" id="428577at2759"/>
<dbReference type="PROSITE" id="PS01357">
    <property type="entry name" value="ZF_ZZ_1"/>
    <property type="match status" value="1"/>
</dbReference>
<evidence type="ECO:0000256" key="3">
    <source>
        <dbReference type="ARBA" id="ARBA00022833"/>
    </source>
</evidence>
<dbReference type="InterPro" id="IPR000626">
    <property type="entry name" value="Ubiquitin-like_dom"/>
</dbReference>
<dbReference type="InterPro" id="IPR000433">
    <property type="entry name" value="Znf_ZZ"/>
</dbReference>
<proteinExistence type="predicted"/>
<name>A0A9N9IBU4_9GLOM</name>
<comment type="caution">
    <text evidence="7">The sequence shown here is derived from an EMBL/GenBank/DDBJ whole genome shotgun (WGS) entry which is preliminary data.</text>
</comment>
<evidence type="ECO:0000256" key="1">
    <source>
        <dbReference type="ARBA" id="ARBA00022723"/>
    </source>
</evidence>
<dbReference type="EMBL" id="CAJVPY010011706">
    <property type="protein sequence ID" value="CAG8729179.1"/>
    <property type="molecule type" value="Genomic_DNA"/>
</dbReference>
<dbReference type="SUPFAM" id="SSF57850">
    <property type="entry name" value="RING/U-box"/>
    <property type="match status" value="1"/>
</dbReference>
<dbReference type="PROSITE" id="PS00299">
    <property type="entry name" value="UBIQUITIN_1"/>
    <property type="match status" value="1"/>
</dbReference>
<feature type="domain" description="Ubiquitin-like" evidence="5">
    <location>
        <begin position="74"/>
        <end position="141"/>
    </location>
</feature>